<proteinExistence type="predicted"/>
<name>A0A2J7PPM5_9NEOP</name>
<dbReference type="AlphaFoldDB" id="A0A2J7PPM5"/>
<dbReference type="InParanoid" id="A0A2J7PPM5"/>
<reference evidence="1 2" key="1">
    <citation type="submission" date="2017-12" db="EMBL/GenBank/DDBJ databases">
        <title>Hemimetabolous genomes reveal molecular basis of termite eusociality.</title>
        <authorList>
            <person name="Harrison M.C."/>
            <person name="Jongepier E."/>
            <person name="Robertson H.M."/>
            <person name="Arning N."/>
            <person name="Bitard-Feildel T."/>
            <person name="Chao H."/>
            <person name="Childers C.P."/>
            <person name="Dinh H."/>
            <person name="Doddapaneni H."/>
            <person name="Dugan S."/>
            <person name="Gowin J."/>
            <person name="Greiner C."/>
            <person name="Han Y."/>
            <person name="Hu H."/>
            <person name="Hughes D.S.T."/>
            <person name="Huylmans A.-K."/>
            <person name="Kemena C."/>
            <person name="Kremer L.P.M."/>
            <person name="Lee S.L."/>
            <person name="Lopez-Ezquerra A."/>
            <person name="Mallet L."/>
            <person name="Monroy-Kuhn J.M."/>
            <person name="Moser A."/>
            <person name="Murali S.C."/>
            <person name="Muzny D.M."/>
            <person name="Otani S."/>
            <person name="Piulachs M.-D."/>
            <person name="Poelchau M."/>
            <person name="Qu J."/>
            <person name="Schaub F."/>
            <person name="Wada-Katsumata A."/>
            <person name="Worley K.C."/>
            <person name="Xie Q."/>
            <person name="Ylla G."/>
            <person name="Poulsen M."/>
            <person name="Gibbs R.A."/>
            <person name="Schal C."/>
            <person name="Richards S."/>
            <person name="Belles X."/>
            <person name="Korb J."/>
            <person name="Bornberg-Bauer E."/>
        </authorList>
    </citation>
    <scope>NUCLEOTIDE SEQUENCE [LARGE SCALE GENOMIC DNA]</scope>
    <source>
        <tissue evidence="1">Whole body</tissue>
    </source>
</reference>
<keyword evidence="2" id="KW-1185">Reference proteome</keyword>
<dbReference type="EMBL" id="NEVH01022650">
    <property type="protein sequence ID" value="PNF18298.1"/>
    <property type="molecule type" value="Genomic_DNA"/>
</dbReference>
<organism evidence="1 2">
    <name type="scientific">Cryptotermes secundus</name>
    <dbReference type="NCBI Taxonomy" id="105785"/>
    <lineage>
        <taxon>Eukaryota</taxon>
        <taxon>Metazoa</taxon>
        <taxon>Ecdysozoa</taxon>
        <taxon>Arthropoda</taxon>
        <taxon>Hexapoda</taxon>
        <taxon>Insecta</taxon>
        <taxon>Pterygota</taxon>
        <taxon>Neoptera</taxon>
        <taxon>Polyneoptera</taxon>
        <taxon>Dictyoptera</taxon>
        <taxon>Blattodea</taxon>
        <taxon>Blattoidea</taxon>
        <taxon>Termitoidae</taxon>
        <taxon>Kalotermitidae</taxon>
        <taxon>Cryptotermitinae</taxon>
        <taxon>Cryptotermes</taxon>
    </lineage>
</organism>
<comment type="caution">
    <text evidence="1">The sequence shown here is derived from an EMBL/GenBank/DDBJ whole genome shotgun (WGS) entry which is preliminary data.</text>
</comment>
<evidence type="ECO:0000313" key="1">
    <source>
        <dbReference type="EMBL" id="PNF18298.1"/>
    </source>
</evidence>
<evidence type="ECO:0000313" key="2">
    <source>
        <dbReference type="Proteomes" id="UP000235965"/>
    </source>
</evidence>
<protein>
    <submittedName>
        <fullName evidence="1">Uncharacterized protein</fullName>
    </submittedName>
</protein>
<accession>A0A2J7PPM5</accession>
<dbReference type="Proteomes" id="UP000235965">
    <property type="component" value="Unassembled WGS sequence"/>
</dbReference>
<gene>
    <name evidence="1" type="ORF">B7P43_G14793</name>
</gene>
<sequence>MEALFYCLQILAREHVHSSPCPQSMNDVSSATLMDGQLLAPELEITSTLRDSPEVASLIGFVQLELRNWDLMDKLSHNAAACMRTGESCY</sequence>